<dbReference type="InterPro" id="IPR050249">
    <property type="entry name" value="Pseudomonas-type_ThrB"/>
</dbReference>
<feature type="region of interest" description="Disordered" evidence="2">
    <location>
        <begin position="258"/>
        <end position="387"/>
    </location>
</feature>
<feature type="compositionally biased region" description="Basic residues" evidence="2">
    <location>
        <begin position="308"/>
        <end position="320"/>
    </location>
</feature>
<dbReference type="Gene3D" id="3.90.1200.10">
    <property type="match status" value="1"/>
</dbReference>
<reference evidence="5" key="1">
    <citation type="journal article" date="2019" name="Int. J. Syst. Evol. Microbiol.">
        <title>The Global Catalogue of Microorganisms (GCM) 10K type strain sequencing project: providing services to taxonomists for standard genome sequencing and annotation.</title>
        <authorList>
            <consortium name="The Broad Institute Genomics Platform"/>
            <consortium name="The Broad Institute Genome Sequencing Center for Infectious Disease"/>
            <person name="Wu L."/>
            <person name="Ma J."/>
        </authorList>
    </citation>
    <scope>NUCLEOTIDE SEQUENCE [LARGE SCALE GENOMIC DNA]</scope>
    <source>
        <strain evidence="5">JCM 4733</strain>
    </source>
</reference>
<name>A0ABQ3D931_9ACTN</name>
<dbReference type="InterPro" id="IPR011009">
    <property type="entry name" value="Kinase-like_dom_sf"/>
</dbReference>
<dbReference type="PANTHER" id="PTHR21064">
    <property type="entry name" value="AMINOGLYCOSIDE PHOSPHOTRANSFERASE DOMAIN-CONTAINING PROTEIN-RELATED"/>
    <property type="match status" value="1"/>
</dbReference>
<feature type="compositionally biased region" description="Basic and acidic residues" evidence="2">
    <location>
        <begin position="374"/>
        <end position="387"/>
    </location>
</feature>
<sequence length="387" mass="42204">MGADPSKPPAGRAHTSLEGLAEEHAFLRHLRRHGALVVLVLDTAERGEWAYEVHSAGVGMDLYRDALSWSPFRSAVHAHAAGEALSRLHLAAEGFDTPRRRVQPLVASFTVFASSEPLLALEGHVAERRGLAEALRHFPWREDTERVLVPLHERLSPHLDGLAPLWTHNDWHASNLLWDADGQVATVLDFGMSDRTTAVHDLATAIERNAVQWLQPGYPVREEYAVALLEGYRSVRPLTADETAALPALLPLDTRSSRLPSSAISTASHARRTTPAWPTSTTSATRSGSPAPTASVSCGDLRKDERAHRHGRPARYRRDHPRPSPDGPDRCGAPEGGHHRAGDRPLRTGTAPPSARWVTSSDTPWPRSICAGTDPDRGVGEPAERDA</sequence>
<feature type="compositionally biased region" description="Low complexity" evidence="2">
    <location>
        <begin position="273"/>
        <end position="287"/>
    </location>
</feature>
<evidence type="ECO:0000313" key="4">
    <source>
        <dbReference type="EMBL" id="GHA67745.1"/>
    </source>
</evidence>
<feature type="domain" description="Aminoglycoside phosphotransferase" evidence="3">
    <location>
        <begin position="15"/>
        <end position="238"/>
    </location>
</feature>
<feature type="compositionally biased region" description="Polar residues" evidence="2">
    <location>
        <begin position="258"/>
        <end position="268"/>
    </location>
</feature>
<dbReference type="Pfam" id="PF01636">
    <property type="entry name" value="APH"/>
    <property type="match status" value="1"/>
</dbReference>
<gene>
    <name evidence="4" type="ORF">GCM10010345_84300</name>
</gene>
<accession>A0ABQ3D931</accession>
<evidence type="ECO:0000313" key="5">
    <source>
        <dbReference type="Proteomes" id="UP000653644"/>
    </source>
</evidence>
<evidence type="ECO:0000256" key="1">
    <source>
        <dbReference type="ARBA" id="ARBA00038240"/>
    </source>
</evidence>
<protein>
    <recommendedName>
        <fullName evidence="3">Aminoglycoside phosphotransferase domain-containing protein</fullName>
    </recommendedName>
</protein>
<keyword evidence="5" id="KW-1185">Reference proteome</keyword>
<feature type="compositionally biased region" description="Basic and acidic residues" evidence="2">
    <location>
        <begin position="336"/>
        <end position="346"/>
    </location>
</feature>
<dbReference type="InterPro" id="IPR002575">
    <property type="entry name" value="Aminoglycoside_PTrfase"/>
</dbReference>
<dbReference type="EMBL" id="BMVN01000062">
    <property type="protein sequence ID" value="GHA67745.1"/>
    <property type="molecule type" value="Genomic_DNA"/>
</dbReference>
<comment type="caution">
    <text evidence="4">The sequence shown here is derived from an EMBL/GenBank/DDBJ whole genome shotgun (WGS) entry which is preliminary data.</text>
</comment>
<comment type="similarity">
    <text evidence="1">Belongs to the pseudomonas-type ThrB family.</text>
</comment>
<evidence type="ECO:0000256" key="2">
    <source>
        <dbReference type="SAM" id="MobiDB-lite"/>
    </source>
</evidence>
<dbReference type="PANTHER" id="PTHR21064:SF6">
    <property type="entry name" value="AMINOGLYCOSIDE PHOSPHOTRANSFERASE DOMAIN-CONTAINING PROTEIN"/>
    <property type="match status" value="1"/>
</dbReference>
<organism evidence="4 5">
    <name type="scientific">Streptomyces canarius</name>
    <dbReference type="NCBI Taxonomy" id="285453"/>
    <lineage>
        <taxon>Bacteria</taxon>
        <taxon>Bacillati</taxon>
        <taxon>Actinomycetota</taxon>
        <taxon>Actinomycetes</taxon>
        <taxon>Kitasatosporales</taxon>
        <taxon>Streptomycetaceae</taxon>
        <taxon>Streptomyces</taxon>
    </lineage>
</organism>
<dbReference type="SUPFAM" id="SSF56112">
    <property type="entry name" value="Protein kinase-like (PK-like)"/>
    <property type="match status" value="1"/>
</dbReference>
<dbReference type="Proteomes" id="UP000653644">
    <property type="component" value="Unassembled WGS sequence"/>
</dbReference>
<proteinExistence type="inferred from homology"/>
<evidence type="ECO:0000259" key="3">
    <source>
        <dbReference type="Pfam" id="PF01636"/>
    </source>
</evidence>